<dbReference type="AlphaFoldDB" id="A0A934Q2D7"/>
<dbReference type="GO" id="GO:0005886">
    <property type="term" value="C:plasma membrane"/>
    <property type="evidence" value="ECO:0007669"/>
    <property type="project" value="UniProtKB-SubCell"/>
</dbReference>
<dbReference type="GO" id="GO:0022904">
    <property type="term" value="P:respiratory electron transport chain"/>
    <property type="evidence" value="ECO:0007669"/>
    <property type="project" value="InterPro"/>
</dbReference>
<evidence type="ECO:0000256" key="4">
    <source>
        <dbReference type="ARBA" id="ARBA00022989"/>
    </source>
</evidence>
<dbReference type="Gene3D" id="1.20.950.20">
    <property type="entry name" value="Transmembrane di-heme cytochromes, Chain C"/>
    <property type="match status" value="1"/>
</dbReference>
<feature type="domain" description="Cytochrome b561 bacterial/Ni-hydrogenase" evidence="7">
    <location>
        <begin position="14"/>
        <end position="173"/>
    </location>
</feature>
<comment type="caution">
    <text evidence="8">The sequence shown here is derived from an EMBL/GenBank/DDBJ whole genome shotgun (WGS) entry which is preliminary data.</text>
</comment>
<sequence length="183" mass="20106">MARARGADGARVPVWDRPVRLLHWLLAAAAIACWLTDSRWHEWAGYVAGAAALARIAWGFGPSQHAHFGAFLRGPRATLRYAAQLAAGREPRFLGHNPLGAWMVVVLLAVVLALAATGWLYVNTDAFWGDPVMERIHVVLGWTLLGLVAVHVAAVAWMGWRHRENLLRSMLDGRKAATPPERA</sequence>
<name>A0A934Q2D7_9BURK</name>
<evidence type="ECO:0000256" key="1">
    <source>
        <dbReference type="ARBA" id="ARBA00004651"/>
    </source>
</evidence>
<dbReference type="GO" id="GO:0009055">
    <property type="term" value="F:electron transfer activity"/>
    <property type="evidence" value="ECO:0007669"/>
    <property type="project" value="InterPro"/>
</dbReference>
<evidence type="ECO:0000313" key="8">
    <source>
        <dbReference type="EMBL" id="MBK0393676.1"/>
    </source>
</evidence>
<keyword evidence="4 6" id="KW-1133">Transmembrane helix</keyword>
<evidence type="ECO:0000256" key="3">
    <source>
        <dbReference type="ARBA" id="ARBA00022692"/>
    </source>
</evidence>
<dbReference type="InterPro" id="IPR051542">
    <property type="entry name" value="Hydrogenase_cytochrome"/>
</dbReference>
<organism evidence="8 9">
    <name type="scientific">Ramlibacter algicola</name>
    <dbReference type="NCBI Taxonomy" id="2795217"/>
    <lineage>
        <taxon>Bacteria</taxon>
        <taxon>Pseudomonadati</taxon>
        <taxon>Pseudomonadota</taxon>
        <taxon>Betaproteobacteria</taxon>
        <taxon>Burkholderiales</taxon>
        <taxon>Comamonadaceae</taxon>
        <taxon>Ramlibacter</taxon>
    </lineage>
</organism>
<evidence type="ECO:0000313" key="9">
    <source>
        <dbReference type="Proteomes" id="UP000617041"/>
    </source>
</evidence>
<comment type="subcellular location">
    <subcellularLocation>
        <location evidence="1">Cell membrane</location>
        <topology evidence="1">Multi-pass membrane protein</topology>
    </subcellularLocation>
</comment>
<dbReference type="GO" id="GO:0020037">
    <property type="term" value="F:heme binding"/>
    <property type="evidence" value="ECO:0007669"/>
    <property type="project" value="TreeGrafter"/>
</dbReference>
<feature type="transmembrane region" description="Helical" evidence="6">
    <location>
        <begin position="99"/>
        <end position="122"/>
    </location>
</feature>
<keyword evidence="9" id="KW-1185">Reference proteome</keyword>
<dbReference type="PANTHER" id="PTHR30485">
    <property type="entry name" value="NI/FE-HYDROGENASE 1 B-TYPE CYTOCHROME SUBUNIT"/>
    <property type="match status" value="1"/>
</dbReference>
<feature type="transmembrane region" description="Helical" evidence="6">
    <location>
        <begin position="142"/>
        <end position="160"/>
    </location>
</feature>
<keyword evidence="5 6" id="KW-0472">Membrane</keyword>
<evidence type="ECO:0000256" key="6">
    <source>
        <dbReference type="SAM" id="Phobius"/>
    </source>
</evidence>
<keyword evidence="3 6" id="KW-0812">Transmembrane</keyword>
<dbReference type="PANTHER" id="PTHR30485:SF2">
    <property type="entry name" value="BLL0597 PROTEIN"/>
    <property type="match status" value="1"/>
</dbReference>
<evidence type="ECO:0000256" key="2">
    <source>
        <dbReference type="ARBA" id="ARBA00022475"/>
    </source>
</evidence>
<accession>A0A934Q2D7</accession>
<dbReference type="PROSITE" id="PS51257">
    <property type="entry name" value="PROKAR_LIPOPROTEIN"/>
    <property type="match status" value="1"/>
</dbReference>
<evidence type="ECO:0000256" key="5">
    <source>
        <dbReference type="ARBA" id="ARBA00023136"/>
    </source>
</evidence>
<dbReference type="InterPro" id="IPR016174">
    <property type="entry name" value="Di-haem_cyt_TM"/>
</dbReference>
<dbReference type="Pfam" id="PF01292">
    <property type="entry name" value="Ni_hydr_CYTB"/>
    <property type="match status" value="1"/>
</dbReference>
<dbReference type="Proteomes" id="UP000617041">
    <property type="component" value="Unassembled WGS sequence"/>
</dbReference>
<dbReference type="EMBL" id="JAEDAO010000001">
    <property type="protein sequence ID" value="MBK0393676.1"/>
    <property type="molecule type" value="Genomic_DNA"/>
</dbReference>
<dbReference type="InterPro" id="IPR011577">
    <property type="entry name" value="Cyt_b561_bac/Ni-Hgenase"/>
</dbReference>
<proteinExistence type="predicted"/>
<reference evidence="8" key="1">
    <citation type="submission" date="2020-12" db="EMBL/GenBank/DDBJ databases">
        <title>Ramlibacter sp. nov., isolated from a freshwater alga, Cryptomonas.</title>
        <authorList>
            <person name="Kim H.M."/>
            <person name="Jeon C.O."/>
        </authorList>
    </citation>
    <scope>NUCLEOTIDE SEQUENCE</scope>
    <source>
        <strain evidence="8">CrO1</strain>
    </source>
</reference>
<protein>
    <submittedName>
        <fullName evidence="8">Cytochrome b/b6 domain-containing protein</fullName>
    </submittedName>
</protein>
<keyword evidence="2" id="KW-1003">Cell membrane</keyword>
<dbReference type="SUPFAM" id="SSF81342">
    <property type="entry name" value="Transmembrane di-heme cytochromes"/>
    <property type="match status" value="1"/>
</dbReference>
<evidence type="ECO:0000259" key="7">
    <source>
        <dbReference type="Pfam" id="PF01292"/>
    </source>
</evidence>
<dbReference type="RefSeq" id="WP_200788631.1">
    <property type="nucleotide sequence ID" value="NZ_JAEDAO010000001.1"/>
</dbReference>
<gene>
    <name evidence="8" type="ORF">I8E28_13845</name>
</gene>